<dbReference type="GO" id="GO:0008157">
    <property type="term" value="F:protein phosphatase 1 binding"/>
    <property type="evidence" value="ECO:0007669"/>
    <property type="project" value="TreeGrafter"/>
</dbReference>
<keyword evidence="4" id="KW-1185">Reference proteome</keyword>
<gene>
    <name evidence="3" type="ORF">H0H81_009072</name>
</gene>
<feature type="compositionally biased region" description="Polar residues" evidence="1">
    <location>
        <begin position="144"/>
        <end position="153"/>
    </location>
</feature>
<dbReference type="InterPro" id="IPR038175">
    <property type="entry name" value="CBM21_dom_sf"/>
</dbReference>
<evidence type="ECO:0000259" key="2">
    <source>
        <dbReference type="PROSITE" id="PS51159"/>
    </source>
</evidence>
<feature type="region of interest" description="Disordered" evidence="1">
    <location>
        <begin position="818"/>
        <end position="847"/>
    </location>
</feature>
<feature type="compositionally biased region" description="Basic and acidic residues" evidence="1">
    <location>
        <begin position="110"/>
        <end position="120"/>
    </location>
</feature>
<feature type="region of interest" description="Disordered" evidence="1">
    <location>
        <begin position="1"/>
        <end position="169"/>
    </location>
</feature>
<feature type="compositionally biased region" description="Polar residues" evidence="1">
    <location>
        <begin position="74"/>
        <end position="92"/>
    </location>
</feature>
<reference evidence="3" key="1">
    <citation type="submission" date="2021-02" db="EMBL/GenBank/DDBJ databases">
        <authorList>
            <person name="Nieuwenhuis M."/>
            <person name="Van De Peppel L.J.J."/>
        </authorList>
    </citation>
    <scope>NUCLEOTIDE SEQUENCE</scope>
    <source>
        <strain evidence="3">D49</strain>
    </source>
</reference>
<dbReference type="PANTHER" id="PTHR12307">
    <property type="entry name" value="PROTEIN PHOSPHATASE 1 REGULATORY SUBUNIT"/>
    <property type="match status" value="1"/>
</dbReference>
<feature type="compositionally biased region" description="Low complexity" evidence="1">
    <location>
        <begin position="121"/>
        <end position="143"/>
    </location>
</feature>
<feature type="compositionally biased region" description="Low complexity" evidence="1">
    <location>
        <begin position="818"/>
        <end position="832"/>
    </location>
</feature>
<evidence type="ECO:0000313" key="4">
    <source>
        <dbReference type="Proteomes" id="UP000717328"/>
    </source>
</evidence>
<feature type="region of interest" description="Disordered" evidence="1">
    <location>
        <begin position="660"/>
        <end position="689"/>
    </location>
</feature>
<dbReference type="GO" id="GO:2001069">
    <property type="term" value="F:glycogen binding"/>
    <property type="evidence" value="ECO:0007669"/>
    <property type="project" value="TreeGrafter"/>
</dbReference>
<feature type="compositionally biased region" description="Low complexity" evidence="1">
    <location>
        <begin position="16"/>
        <end position="35"/>
    </location>
</feature>
<dbReference type="InterPro" id="IPR050782">
    <property type="entry name" value="PP1_regulatory_subunit_3"/>
</dbReference>
<protein>
    <recommendedName>
        <fullName evidence="2">CBM21 domain-containing protein</fullName>
    </recommendedName>
</protein>
<feature type="compositionally biased region" description="Low complexity" evidence="1">
    <location>
        <begin position="224"/>
        <end position="240"/>
    </location>
</feature>
<dbReference type="GO" id="GO:0000164">
    <property type="term" value="C:protein phosphatase type 1 complex"/>
    <property type="evidence" value="ECO:0007669"/>
    <property type="project" value="TreeGrafter"/>
</dbReference>
<dbReference type="GO" id="GO:0005979">
    <property type="term" value="P:regulation of glycogen biosynthetic process"/>
    <property type="evidence" value="ECO:0007669"/>
    <property type="project" value="TreeGrafter"/>
</dbReference>
<dbReference type="Gene3D" id="2.60.40.2440">
    <property type="entry name" value="Carbohydrate binding type-21 domain"/>
    <property type="match status" value="1"/>
</dbReference>
<dbReference type="Proteomes" id="UP000717328">
    <property type="component" value="Unassembled WGS sequence"/>
</dbReference>
<accession>A0A9P7KMN1</accession>
<dbReference type="EMBL" id="JABCKI010000026">
    <property type="protein sequence ID" value="KAG5653955.1"/>
    <property type="molecule type" value="Genomic_DNA"/>
</dbReference>
<dbReference type="InterPro" id="IPR005036">
    <property type="entry name" value="CBM21_dom"/>
</dbReference>
<name>A0A9P7KMN1_9AGAR</name>
<feature type="region of interest" description="Disordered" evidence="1">
    <location>
        <begin position="220"/>
        <end position="240"/>
    </location>
</feature>
<feature type="region of interest" description="Disordered" evidence="1">
    <location>
        <begin position="451"/>
        <end position="589"/>
    </location>
</feature>
<dbReference type="AlphaFoldDB" id="A0A9P7KMN1"/>
<feature type="compositionally biased region" description="Basic and acidic residues" evidence="1">
    <location>
        <begin position="660"/>
        <end position="669"/>
    </location>
</feature>
<proteinExistence type="predicted"/>
<dbReference type="OrthoDB" id="1881at2759"/>
<feature type="compositionally biased region" description="Low complexity" evidence="1">
    <location>
        <begin position="670"/>
        <end position="687"/>
    </location>
</feature>
<feature type="compositionally biased region" description="Polar residues" evidence="1">
    <location>
        <begin position="489"/>
        <end position="499"/>
    </location>
</feature>
<dbReference type="PANTHER" id="PTHR12307:SF36">
    <property type="entry name" value="GLYCOGEN-BINDING SUBUNIT 76A"/>
    <property type="match status" value="1"/>
</dbReference>
<feature type="region of interest" description="Disordered" evidence="1">
    <location>
        <begin position="738"/>
        <end position="771"/>
    </location>
</feature>
<evidence type="ECO:0000313" key="3">
    <source>
        <dbReference type="EMBL" id="KAG5653955.1"/>
    </source>
</evidence>
<evidence type="ECO:0000256" key="1">
    <source>
        <dbReference type="SAM" id="MobiDB-lite"/>
    </source>
</evidence>
<dbReference type="PROSITE" id="PS51159">
    <property type="entry name" value="CBM21"/>
    <property type="match status" value="1"/>
</dbReference>
<feature type="domain" description="CBM21" evidence="2">
    <location>
        <begin position="272"/>
        <end position="380"/>
    </location>
</feature>
<reference evidence="3" key="2">
    <citation type="submission" date="2021-10" db="EMBL/GenBank/DDBJ databases">
        <title>Phylogenomics reveals ancestral predisposition of the termite-cultivated fungus Termitomyces towards a domesticated lifestyle.</title>
        <authorList>
            <person name="Auxier B."/>
            <person name="Grum-Grzhimaylo A."/>
            <person name="Cardenas M.E."/>
            <person name="Lodge J.D."/>
            <person name="Laessoe T."/>
            <person name="Pedersen O."/>
            <person name="Smith M.E."/>
            <person name="Kuyper T.W."/>
            <person name="Franco-Molano E.A."/>
            <person name="Baroni T.J."/>
            <person name="Aanen D.K."/>
        </authorList>
    </citation>
    <scope>NUCLEOTIDE SEQUENCE</scope>
    <source>
        <strain evidence="3">D49</strain>
    </source>
</reference>
<sequence>MNSAGAPLPIIPRRVPSGSRTRSAPSSPPDSSAMPIKVVVQHSTPPLGAQDSDSSSSDSANHIRTKRVRAFKATEQSTPKPSRSTSSDNIATPSRRPPLIYTPGISLRQTTEKLKTRNFSESHASASSSSSVSPSSAPPTSNSCFVTSSQSQPRLIRKKSGQLVKSSLKSSKSLSVLTRPLGAANSKSAPATPTHTLKAVHFDAQLEHVKLFLAEQKPLAVSRDGSPTDDTSGTDTDFPSFIFGADDPPASVWARTRALIMHTPNMHPPMPGMDTDVVLEELRLAPGAAPRIEGRVRVRNLAYAKSVVARFTFDGWQTTSEVSAHYTESRGPAVDVFVFSIRLDDLLQRIEGKRMWLAVRYNVAGREVWDNNGGRDYLAEFSVTKREEVAHKVKRLVKRSGGEDAAESDIANLRSTLEKVVQAAPRSTSGGINNNALGTRYDFNASFKDIRTPPVKNQTEPPNRRPALPQLTINTNTASVPAPPRHTRTLSYPASTNATPRPASRIAAVPPVSTTTATAQKDSIARPEAPKAAPTPRVNPPLGSPRDAGDAHDAIPPRNHRRGYFGDLKDTSTVRCTPPGTPPIFVSGLPEDTTPVPGRAYSFPPAQGAPASSSVSGLGAGGVLVEEQPRGRAGARETPRHLYGFGYGYDGLGFSFPDADRDCASEHEQSTPSLSSSRDTSPSPTESCLYGEGEAVEGVAARSGGGDEDGVGQSPSTNYRQFLNKFCFFTGHLTPQPLPTHAHASSSDSSDSETQHTPLHTRAHTHPKGFIDIPRTQSASEIEELLSASPRAQTPTGPSPPAISAYVRTPSFDFGMVSSGSTGSTCGSGAATPQPASPRAGRHAVLL</sequence>
<feature type="compositionally biased region" description="Low complexity" evidence="1">
    <location>
        <begin position="507"/>
        <end position="519"/>
    </location>
</feature>
<organism evidence="3 4">
    <name type="scientific">Sphagnurus paluster</name>
    <dbReference type="NCBI Taxonomy" id="117069"/>
    <lineage>
        <taxon>Eukaryota</taxon>
        <taxon>Fungi</taxon>
        <taxon>Dikarya</taxon>
        <taxon>Basidiomycota</taxon>
        <taxon>Agaricomycotina</taxon>
        <taxon>Agaricomycetes</taxon>
        <taxon>Agaricomycetidae</taxon>
        <taxon>Agaricales</taxon>
        <taxon>Tricholomatineae</taxon>
        <taxon>Lyophyllaceae</taxon>
        <taxon>Sphagnurus</taxon>
    </lineage>
</organism>
<comment type="caution">
    <text evidence="3">The sequence shown here is derived from an EMBL/GenBank/DDBJ whole genome shotgun (WGS) entry which is preliminary data.</text>
</comment>
<dbReference type="Pfam" id="PF03370">
    <property type="entry name" value="CBM_21"/>
    <property type="match status" value="1"/>
</dbReference>